<dbReference type="AlphaFoldDB" id="A0A142VA67"/>
<evidence type="ECO:0000313" key="3">
    <source>
        <dbReference type="EMBL" id="RAL70538.1"/>
    </source>
</evidence>
<dbReference type="EMBL" id="CP011127">
    <property type="protein sequence ID" value="AMU86730.1"/>
    <property type="molecule type" value="Genomic_DNA"/>
</dbReference>
<evidence type="ECO:0000313" key="1">
    <source>
        <dbReference type="EMBL" id="AMU86730.1"/>
    </source>
</evidence>
<dbReference type="PATRIC" id="fig|61435.8.peg.900"/>
<dbReference type="Proteomes" id="UP000248786">
    <property type="component" value="Unassembled WGS sequence"/>
</dbReference>
<sequence>MSNNQSEIIRKQSPKVKQNQLFSYLFCKQGISDGYLPELDENIR</sequence>
<reference evidence="5 6" key="2">
    <citation type="submission" date="2018-05" db="EMBL/GenBank/DDBJ databases">
        <title>Draft genome sequences of Dehalococcoides mccartyi strains RC and KS.</title>
        <authorList>
            <person name="Higgins S.A."/>
            <person name="Padilla-Crespo E."/>
            <person name="Loeffler F.E."/>
        </authorList>
    </citation>
    <scope>NUCLEOTIDE SEQUENCE [LARGE SCALE GENOMIC DNA]</scope>
    <source>
        <strain evidence="3 5">KS</strain>
        <strain evidence="2 6">RC</strain>
    </source>
</reference>
<evidence type="ECO:0000313" key="6">
    <source>
        <dbReference type="Proteomes" id="UP000249146"/>
    </source>
</evidence>
<gene>
    <name evidence="3" type="ORF">C1G86_0909</name>
    <name evidence="2" type="ORF">C1G87_0883</name>
    <name evidence="1" type="ORF">Dm11a5_0904</name>
</gene>
<dbReference type="Proteomes" id="UP000076394">
    <property type="component" value="Chromosome"/>
</dbReference>
<dbReference type="Proteomes" id="UP000249146">
    <property type="component" value="Unassembled WGS sequence"/>
</dbReference>
<evidence type="ECO:0000313" key="2">
    <source>
        <dbReference type="EMBL" id="RAL69776.1"/>
    </source>
</evidence>
<reference evidence="1 4" key="1">
    <citation type="submission" date="2015-03" db="EMBL/GenBank/DDBJ databases">
        <title>Genomic characterization of Dehalococcoides mccartyi strain 11a5, an unusal plasmid-containing chloroethene dechlorinator.</title>
        <authorList>
            <person name="Zhao S."/>
            <person name="Ding C."/>
            <person name="He J."/>
        </authorList>
    </citation>
    <scope>NUCLEOTIDE SEQUENCE [LARGE SCALE GENOMIC DNA]</scope>
    <source>
        <strain evidence="1 4">11a5</strain>
    </source>
</reference>
<organism evidence="1 4">
    <name type="scientific">Dehalococcoides mccartyi</name>
    <dbReference type="NCBI Taxonomy" id="61435"/>
    <lineage>
        <taxon>Bacteria</taxon>
        <taxon>Bacillati</taxon>
        <taxon>Chloroflexota</taxon>
        <taxon>Dehalococcoidia</taxon>
        <taxon>Dehalococcoidales</taxon>
        <taxon>Dehalococcoidaceae</taxon>
        <taxon>Dehalococcoides</taxon>
    </lineage>
</organism>
<name>A0A142VA67_9CHLR</name>
<proteinExistence type="predicted"/>
<evidence type="ECO:0000313" key="4">
    <source>
        <dbReference type="Proteomes" id="UP000076394"/>
    </source>
</evidence>
<dbReference type="EMBL" id="QGLC01000009">
    <property type="protein sequence ID" value="RAL69776.1"/>
    <property type="molecule type" value="Genomic_DNA"/>
</dbReference>
<dbReference type="EMBL" id="QGLD01000009">
    <property type="protein sequence ID" value="RAL70538.1"/>
    <property type="molecule type" value="Genomic_DNA"/>
</dbReference>
<protein>
    <submittedName>
        <fullName evidence="1">Uncharacterized protein</fullName>
    </submittedName>
</protein>
<accession>A0A142VA67</accession>
<evidence type="ECO:0000313" key="5">
    <source>
        <dbReference type="Proteomes" id="UP000248786"/>
    </source>
</evidence>